<dbReference type="RefSeq" id="WP_272092085.1">
    <property type="nucleotide sequence ID" value="NZ_JAQNDL010000005.1"/>
</dbReference>
<evidence type="ECO:0000313" key="1">
    <source>
        <dbReference type="EMBL" id="MDC0723540.1"/>
    </source>
</evidence>
<comment type="caution">
    <text evidence="1">The sequence shown here is derived from an EMBL/GenBank/DDBJ whole genome shotgun (WGS) entry which is preliminary data.</text>
</comment>
<evidence type="ECO:0000313" key="2">
    <source>
        <dbReference type="Proteomes" id="UP001221686"/>
    </source>
</evidence>
<dbReference type="Proteomes" id="UP001221686">
    <property type="component" value="Unassembled WGS sequence"/>
</dbReference>
<dbReference type="EMBL" id="JAQNDL010000005">
    <property type="protein sequence ID" value="MDC0723540.1"/>
    <property type="molecule type" value="Genomic_DNA"/>
</dbReference>
<sequence length="205" mass="23080">MSGRKFTDSHPSAFEPLEVLYAARGLPLPRLSFIEPEDMPQPYRQLLVHEGTMTPTLEDFFDQRLTLKVLHTSLGKDELRRQVLLVGAVDLRPAELAAIRIHLNCFESRGRELLVQGHVPLGRLLADMQVASTSRPAIFFQTWSDALMSEALAVEFRQPLFGRCNQLLEKSGRVMADVVEILPRLPEGVQGRLPGSTFVHVPRDM</sequence>
<accession>A0ABT5EDA8</accession>
<dbReference type="InterPro" id="IPR028978">
    <property type="entry name" value="Chorismate_lyase_/UTRA_dom_sf"/>
</dbReference>
<keyword evidence="2" id="KW-1185">Reference proteome</keyword>
<dbReference type="SUPFAM" id="SSF64288">
    <property type="entry name" value="Chorismate lyase-like"/>
    <property type="match status" value="1"/>
</dbReference>
<dbReference type="Gene3D" id="3.40.1410.10">
    <property type="entry name" value="Chorismate lyase-like"/>
    <property type="match status" value="1"/>
</dbReference>
<organism evidence="1 2">
    <name type="scientific">Nannocystis bainbridge</name>
    <dbReference type="NCBI Taxonomy" id="2995303"/>
    <lineage>
        <taxon>Bacteria</taxon>
        <taxon>Pseudomonadati</taxon>
        <taxon>Myxococcota</taxon>
        <taxon>Polyangia</taxon>
        <taxon>Nannocystales</taxon>
        <taxon>Nannocystaceae</taxon>
        <taxon>Nannocystis</taxon>
    </lineage>
</organism>
<name>A0ABT5EDA8_9BACT</name>
<reference evidence="1 2" key="1">
    <citation type="submission" date="2022-11" db="EMBL/GenBank/DDBJ databases">
        <title>Minimal conservation of predation-associated metabolite biosynthetic gene clusters underscores biosynthetic potential of Myxococcota including descriptions for ten novel species: Archangium lansinium sp. nov., Myxococcus landrumus sp. nov., Nannocystis bai.</title>
        <authorList>
            <person name="Ahearne A."/>
            <person name="Stevens C."/>
            <person name="Dowd S."/>
        </authorList>
    </citation>
    <scope>NUCLEOTIDE SEQUENCE [LARGE SCALE GENOMIC DNA]</scope>
    <source>
        <strain evidence="1 2">BB15-2</strain>
    </source>
</reference>
<gene>
    <name evidence="1" type="ORF">POL25_42050</name>
</gene>
<proteinExistence type="predicted"/>
<protein>
    <submittedName>
        <fullName evidence="1">Uncharacterized protein</fullName>
    </submittedName>
</protein>